<feature type="compositionally biased region" description="Polar residues" evidence="1">
    <location>
        <begin position="11"/>
        <end position="23"/>
    </location>
</feature>
<dbReference type="InterPro" id="IPR050358">
    <property type="entry name" value="RSE1/DDB1/CFT1"/>
</dbReference>
<feature type="region of interest" description="Disordered" evidence="1">
    <location>
        <begin position="1"/>
        <end position="23"/>
    </location>
</feature>
<evidence type="ECO:0000313" key="3">
    <source>
        <dbReference type="Proteomes" id="UP000694864"/>
    </source>
</evidence>
<proteinExistence type="predicted"/>
<feature type="domain" description="RSE1/DDB1/CPSF1 first beta-propeller" evidence="2">
    <location>
        <begin position="39"/>
        <end position="101"/>
    </location>
</feature>
<dbReference type="Proteomes" id="UP000694864">
    <property type="component" value="Chromosome 13"/>
</dbReference>
<gene>
    <name evidence="4 5" type="primary">LOC104737225</name>
</gene>
<dbReference type="Gene3D" id="2.130.10.10">
    <property type="entry name" value="YVTN repeat-like/Quinoprotein amine dehydrogenase"/>
    <property type="match status" value="2"/>
</dbReference>
<organism evidence="3 4">
    <name type="scientific">Camelina sativa</name>
    <name type="common">False flax</name>
    <name type="synonym">Myagrum sativum</name>
    <dbReference type="NCBI Taxonomy" id="90675"/>
    <lineage>
        <taxon>Eukaryota</taxon>
        <taxon>Viridiplantae</taxon>
        <taxon>Streptophyta</taxon>
        <taxon>Embryophyta</taxon>
        <taxon>Tracheophyta</taxon>
        <taxon>Spermatophyta</taxon>
        <taxon>Magnoliopsida</taxon>
        <taxon>eudicotyledons</taxon>
        <taxon>Gunneridae</taxon>
        <taxon>Pentapetalae</taxon>
        <taxon>rosids</taxon>
        <taxon>malvids</taxon>
        <taxon>Brassicales</taxon>
        <taxon>Brassicaceae</taxon>
        <taxon>Camelineae</taxon>
        <taxon>Camelina</taxon>
    </lineage>
</organism>
<keyword evidence="3" id="KW-1185">Reference proteome</keyword>
<dbReference type="InterPro" id="IPR015943">
    <property type="entry name" value="WD40/YVTN_repeat-like_dom_sf"/>
</dbReference>
<accession>A0ABM0VG45</accession>
<evidence type="ECO:0000313" key="5">
    <source>
        <dbReference type="RefSeq" id="XP_010455653.1"/>
    </source>
</evidence>
<reference evidence="4 5" key="3">
    <citation type="submission" date="2025-05" db="UniProtKB">
        <authorList>
            <consortium name="RefSeq"/>
        </authorList>
    </citation>
    <scope>IDENTIFICATION</scope>
    <source>
        <tissue evidence="4 5">Leaf</tissue>
    </source>
</reference>
<protein>
    <submittedName>
        <fullName evidence="4 5">DNA damage-binding protein 1-like</fullName>
    </submittedName>
</protein>
<dbReference type="Pfam" id="PF10433">
    <property type="entry name" value="Beta-prop_RSE1_1st"/>
    <property type="match status" value="1"/>
</dbReference>
<reference evidence="3" key="1">
    <citation type="journal article" date="1997" name="Nucleic Acids Res.">
        <title>tRNAscan-SE: a program for improved detection of transfer RNA genes in genomic sequence.</title>
        <authorList>
            <person name="Lowe T.M."/>
            <person name="Eddy S.R."/>
        </authorList>
    </citation>
    <scope>NUCLEOTIDE SEQUENCE [LARGE SCALE GENOMIC DNA]</scope>
    <source>
        <strain evidence="3">r\DH55</strain>
    </source>
</reference>
<sequence>MSAPIDPEDFLSTSSSSGGNQRARTATWNYVATVRKATAVTHSCVGCFTGPNHLNLIICKGSHVEIYHMIENELHLILDFPVVGKVVFMELFRQPHTGTTDTSTR</sequence>
<dbReference type="RefSeq" id="XP_010455653.1">
    <property type="nucleotide sequence ID" value="XM_010457351.2"/>
</dbReference>
<dbReference type="PANTHER" id="PTHR10644">
    <property type="entry name" value="DNA REPAIR/RNA PROCESSING CPSF FAMILY"/>
    <property type="match status" value="1"/>
</dbReference>
<dbReference type="GeneID" id="104737225"/>
<evidence type="ECO:0000256" key="1">
    <source>
        <dbReference type="SAM" id="MobiDB-lite"/>
    </source>
</evidence>
<evidence type="ECO:0000259" key="2">
    <source>
        <dbReference type="Pfam" id="PF10433"/>
    </source>
</evidence>
<dbReference type="RefSeq" id="XP_010455651.1">
    <property type="nucleotide sequence ID" value="XM_010457349.2"/>
</dbReference>
<evidence type="ECO:0000313" key="4">
    <source>
        <dbReference type="RefSeq" id="XP_010455651.1"/>
    </source>
</evidence>
<dbReference type="InterPro" id="IPR018846">
    <property type="entry name" value="Beta-prop_RSE1/DDB1/CPSF1_1st"/>
</dbReference>
<reference evidence="3" key="2">
    <citation type="journal article" date="2014" name="Nat. Commun.">
        <title>The emerging biofuel crop Camelina sativa retains a highly undifferentiated hexaploid genome structure.</title>
        <authorList>
            <person name="Kagale S."/>
            <person name="Koh C."/>
            <person name="Nixon J."/>
            <person name="Bollina V."/>
            <person name="Clarke W.E."/>
            <person name="Tuteja R."/>
            <person name="Spillane C."/>
            <person name="Robinson S.J."/>
            <person name="Links M.G."/>
            <person name="Clarke C."/>
            <person name="Higgins E.E."/>
            <person name="Huebert T."/>
            <person name="Sharpe A.G."/>
            <person name="Parkin I.A."/>
        </authorList>
    </citation>
    <scope>NUCLEOTIDE SEQUENCE [LARGE SCALE GENOMIC DNA]</scope>
    <source>
        <strain evidence="3">r\DH55</strain>
    </source>
</reference>
<name>A0ABM0VG45_CAMSA</name>